<dbReference type="InterPro" id="IPR003594">
    <property type="entry name" value="HATPase_dom"/>
</dbReference>
<comment type="caution">
    <text evidence="3">The sequence shown here is derived from an EMBL/GenBank/DDBJ whole genome shotgun (WGS) entry which is preliminary data.</text>
</comment>
<gene>
    <name evidence="3" type="ORF">EFBL_2813</name>
</gene>
<dbReference type="Proteomes" id="UP000217785">
    <property type="component" value="Unassembled WGS sequence"/>
</dbReference>
<evidence type="ECO:0000259" key="2">
    <source>
        <dbReference type="Pfam" id="PF13581"/>
    </source>
</evidence>
<dbReference type="EMBL" id="BDUF01000086">
    <property type="protein sequence ID" value="GAX91147.1"/>
    <property type="molecule type" value="Genomic_DNA"/>
</dbReference>
<dbReference type="GO" id="GO:0004674">
    <property type="term" value="F:protein serine/threonine kinase activity"/>
    <property type="evidence" value="ECO:0007669"/>
    <property type="project" value="UniProtKB-KW"/>
</dbReference>
<reference evidence="4" key="1">
    <citation type="submission" date="2017-07" db="EMBL/GenBank/DDBJ databases">
        <title>Draft genome sequence of Effusibacillus lacus strain skLN1.</title>
        <authorList>
            <person name="Watanabe M."/>
            <person name="Kojima H."/>
            <person name="Fukui M."/>
        </authorList>
    </citation>
    <scope>NUCLEOTIDE SEQUENCE [LARGE SCALE GENOMIC DNA]</scope>
    <source>
        <strain evidence="4">skLN1</strain>
    </source>
</reference>
<dbReference type="Pfam" id="PF13581">
    <property type="entry name" value="HATPase_c_2"/>
    <property type="match status" value="1"/>
</dbReference>
<proteinExistence type="predicted"/>
<keyword evidence="3" id="KW-0067">ATP-binding</keyword>
<dbReference type="CDD" id="cd16936">
    <property type="entry name" value="HATPase_RsbW-like"/>
    <property type="match status" value="1"/>
</dbReference>
<evidence type="ECO:0000313" key="3">
    <source>
        <dbReference type="EMBL" id="GAX91147.1"/>
    </source>
</evidence>
<dbReference type="PANTHER" id="PTHR35526">
    <property type="entry name" value="ANTI-SIGMA-F FACTOR RSBW-RELATED"/>
    <property type="match status" value="1"/>
</dbReference>
<dbReference type="RefSeq" id="WP_165912413.1">
    <property type="nucleotide sequence ID" value="NZ_BDUF01000086.1"/>
</dbReference>
<keyword evidence="1" id="KW-0723">Serine/threonine-protein kinase</keyword>
<keyword evidence="4" id="KW-1185">Reference proteome</keyword>
<keyword evidence="1" id="KW-0418">Kinase</keyword>
<keyword evidence="3" id="KW-0547">Nucleotide-binding</keyword>
<dbReference type="Gene3D" id="3.30.565.10">
    <property type="entry name" value="Histidine kinase-like ATPase, C-terminal domain"/>
    <property type="match status" value="1"/>
</dbReference>
<protein>
    <submittedName>
        <fullName evidence="3">ATP-binding protein</fullName>
    </submittedName>
</protein>
<evidence type="ECO:0000256" key="1">
    <source>
        <dbReference type="ARBA" id="ARBA00022527"/>
    </source>
</evidence>
<organism evidence="3 4">
    <name type="scientific">Effusibacillus lacus</name>
    <dbReference type="NCBI Taxonomy" id="1348429"/>
    <lineage>
        <taxon>Bacteria</taxon>
        <taxon>Bacillati</taxon>
        <taxon>Bacillota</taxon>
        <taxon>Bacilli</taxon>
        <taxon>Bacillales</taxon>
        <taxon>Alicyclobacillaceae</taxon>
        <taxon>Effusibacillus</taxon>
    </lineage>
</organism>
<feature type="domain" description="Histidine kinase/HSP90-like ATPase" evidence="2">
    <location>
        <begin position="13"/>
        <end position="136"/>
    </location>
</feature>
<dbReference type="SUPFAM" id="SSF55874">
    <property type="entry name" value="ATPase domain of HSP90 chaperone/DNA topoisomerase II/histidine kinase"/>
    <property type="match status" value="1"/>
</dbReference>
<name>A0A292YJ70_9BACL</name>
<accession>A0A292YJ70</accession>
<dbReference type="InterPro" id="IPR036890">
    <property type="entry name" value="HATPase_C_sf"/>
</dbReference>
<dbReference type="GO" id="GO:0005524">
    <property type="term" value="F:ATP binding"/>
    <property type="evidence" value="ECO:0007669"/>
    <property type="project" value="UniProtKB-KW"/>
</dbReference>
<evidence type="ECO:0000313" key="4">
    <source>
        <dbReference type="Proteomes" id="UP000217785"/>
    </source>
</evidence>
<dbReference type="InterPro" id="IPR050267">
    <property type="entry name" value="Anti-sigma-factor_SerPK"/>
</dbReference>
<dbReference type="AlphaFoldDB" id="A0A292YJ70"/>
<sequence>MEQKAKKCIQTSFPSRLGTEKTAMELIEPFLQQAGASLSRLEDIKTLVSEACLNAIEHGNAMDERKSYRLELQYEDNCLTIRVEDEGGRSRWSKSPQFQPIDRVMETDGEPRGWGLQIIDQLADAWQYHVSDHGTRFEITVNMQAEGGGGLSEYRS</sequence>
<dbReference type="PANTHER" id="PTHR35526:SF3">
    <property type="entry name" value="ANTI-SIGMA-F FACTOR RSBW"/>
    <property type="match status" value="1"/>
</dbReference>
<keyword evidence="1" id="KW-0808">Transferase</keyword>